<dbReference type="InterPro" id="IPR008538">
    <property type="entry name" value="Uma2"/>
</dbReference>
<dbReference type="InterPro" id="IPR012296">
    <property type="entry name" value="Nuclease_put_TT1808"/>
</dbReference>
<proteinExistence type="predicted"/>
<evidence type="ECO:0000313" key="3">
    <source>
        <dbReference type="Proteomes" id="UP000248857"/>
    </source>
</evidence>
<sequence>MVVATHKRCTPAEYLQQEEQADSKSELIEGEIIPVAGASANHNVLTGKFHARLLLALEDLDYTVFMSDMRLWLSPYDSYTYPDVMAISGPPQFTDNQQKAVSNPCLIIEVLSASTEGYDKVGKFRLYRSIPEFAEYILVDQTEYRVEQYTKVEPHQWLLTEWSGEEAVVQLKSVAVEIPLKDLYKRVIFTTASEPDDVSVG</sequence>
<dbReference type="PANTHER" id="PTHR36558">
    <property type="entry name" value="GLR1098 PROTEIN"/>
    <property type="match status" value="1"/>
</dbReference>
<dbReference type="Gene3D" id="3.90.1570.10">
    <property type="entry name" value="tt1808, chain A"/>
    <property type="match status" value="1"/>
</dbReference>
<evidence type="ECO:0000259" key="1">
    <source>
        <dbReference type="Pfam" id="PF05685"/>
    </source>
</evidence>
<dbReference type="PANTHER" id="PTHR36558:SF1">
    <property type="entry name" value="RESTRICTION ENDONUCLEASE DOMAIN-CONTAINING PROTEIN-RELATED"/>
    <property type="match status" value="1"/>
</dbReference>
<feature type="domain" description="Putative restriction endonuclease" evidence="1">
    <location>
        <begin position="12"/>
        <end position="171"/>
    </location>
</feature>
<keyword evidence="3" id="KW-1185">Reference proteome</keyword>
<reference evidence="2 3" key="1">
    <citation type="journal article" date="2018" name="Sci. Rep.">
        <title>A novel species of the marine cyanobacterium Acaryochloris with a unique pigment content and lifestyle.</title>
        <authorList>
            <person name="Partensky F."/>
            <person name="Six C."/>
            <person name="Ratin M."/>
            <person name="Garczarek L."/>
            <person name="Vaulot D."/>
            <person name="Probert I."/>
            <person name="Calteau A."/>
            <person name="Gourvil P."/>
            <person name="Marie D."/>
            <person name="Grebert T."/>
            <person name="Bouchier C."/>
            <person name="Le Panse S."/>
            <person name="Gachenot M."/>
            <person name="Rodriguez F."/>
            <person name="Garrido J.L."/>
        </authorList>
    </citation>
    <scope>NUCLEOTIDE SEQUENCE [LARGE SCALE GENOMIC DNA]</scope>
    <source>
        <strain evidence="2 3">RCC1774</strain>
    </source>
</reference>
<dbReference type="OrthoDB" id="428347at2"/>
<evidence type="ECO:0000313" key="2">
    <source>
        <dbReference type="EMBL" id="PZD70154.1"/>
    </source>
</evidence>
<dbReference type="AlphaFoldDB" id="A0A2W1JIR4"/>
<dbReference type="CDD" id="cd06260">
    <property type="entry name" value="DUF820-like"/>
    <property type="match status" value="1"/>
</dbReference>
<accession>A0A2W1JIR4</accession>
<organism evidence="2 3">
    <name type="scientific">Acaryochloris thomasi RCC1774</name>
    <dbReference type="NCBI Taxonomy" id="1764569"/>
    <lineage>
        <taxon>Bacteria</taxon>
        <taxon>Bacillati</taxon>
        <taxon>Cyanobacteriota</taxon>
        <taxon>Cyanophyceae</taxon>
        <taxon>Acaryochloridales</taxon>
        <taxon>Acaryochloridaceae</taxon>
        <taxon>Acaryochloris</taxon>
        <taxon>Acaryochloris thomasi</taxon>
    </lineage>
</organism>
<dbReference type="EMBL" id="PQWO01000061">
    <property type="protein sequence ID" value="PZD70154.1"/>
    <property type="molecule type" value="Genomic_DNA"/>
</dbReference>
<dbReference type="Proteomes" id="UP000248857">
    <property type="component" value="Unassembled WGS sequence"/>
</dbReference>
<name>A0A2W1JIR4_9CYAN</name>
<gene>
    <name evidence="2" type="ORF">C1752_17539</name>
</gene>
<comment type="caution">
    <text evidence="2">The sequence shown here is derived from an EMBL/GenBank/DDBJ whole genome shotgun (WGS) entry which is preliminary data.</text>
</comment>
<dbReference type="RefSeq" id="WP_110989297.1">
    <property type="nucleotide sequence ID" value="NZ_CAWNWM010000061.1"/>
</dbReference>
<dbReference type="Pfam" id="PF05685">
    <property type="entry name" value="Uma2"/>
    <property type="match status" value="1"/>
</dbReference>
<protein>
    <recommendedName>
        <fullName evidence="1">Putative restriction endonuclease domain-containing protein</fullName>
    </recommendedName>
</protein>
<dbReference type="SUPFAM" id="SSF52980">
    <property type="entry name" value="Restriction endonuclease-like"/>
    <property type="match status" value="1"/>
</dbReference>
<dbReference type="InterPro" id="IPR011335">
    <property type="entry name" value="Restrct_endonuc-II-like"/>
</dbReference>